<gene>
    <name evidence="5" type="primary">fcl</name>
    <name evidence="7" type="ORF">V1479_16810</name>
</gene>
<feature type="binding site" evidence="5">
    <location>
        <begin position="173"/>
        <end position="176"/>
    </location>
    <ligand>
        <name>NADP(+)</name>
        <dbReference type="ChEBI" id="CHEBI:58349"/>
    </ligand>
</feature>
<dbReference type="InterPro" id="IPR028614">
    <property type="entry name" value="GDP_fucose/colitose_synth"/>
</dbReference>
<dbReference type="InterPro" id="IPR036291">
    <property type="entry name" value="NAD(P)-bd_dom_sf"/>
</dbReference>
<dbReference type="Gene3D" id="3.90.25.10">
    <property type="entry name" value="UDP-galactose 4-epimerase, domain 1"/>
    <property type="match status" value="1"/>
</dbReference>
<dbReference type="PANTHER" id="PTHR43238:SF1">
    <property type="entry name" value="GDP-L-FUCOSE SYNTHASE"/>
    <property type="match status" value="1"/>
</dbReference>
<accession>A0ABV3WWB2</accession>
<feature type="binding site" evidence="5">
    <location>
        <begin position="115"/>
        <end position="118"/>
    </location>
    <ligand>
        <name>NADP(+)</name>
        <dbReference type="ChEBI" id="CHEBI:58349"/>
    </ligand>
</feature>
<dbReference type="PANTHER" id="PTHR43238">
    <property type="entry name" value="GDP-L-FUCOSE SYNTHASE"/>
    <property type="match status" value="1"/>
</dbReference>
<feature type="binding site" evidence="5">
    <location>
        <begin position="21"/>
        <end position="27"/>
    </location>
    <ligand>
        <name>NADP(+)</name>
        <dbReference type="ChEBI" id="CHEBI:58349"/>
    </ligand>
</feature>
<evidence type="ECO:0000256" key="1">
    <source>
        <dbReference type="ARBA" id="ARBA00005959"/>
    </source>
</evidence>
<evidence type="ECO:0000256" key="4">
    <source>
        <dbReference type="ARBA" id="ARBA00023235"/>
    </source>
</evidence>
<feature type="binding site" evidence="5">
    <location>
        <position position="219"/>
    </location>
    <ligand>
        <name>substrate</name>
    </ligand>
</feature>
<feature type="binding site" evidence="5">
    <location>
        <position position="197"/>
    </location>
    <ligand>
        <name>substrate</name>
    </ligand>
</feature>
<comment type="caution">
    <text evidence="7">The sequence shown here is derived from an EMBL/GenBank/DDBJ whole genome shotgun (WGS) entry which is preliminary data.</text>
</comment>
<keyword evidence="2 5" id="KW-0521">NADP</keyword>
<protein>
    <recommendedName>
        <fullName evidence="5">GDP-L-fucose synthase</fullName>
        <ecNumber evidence="5">1.1.1.271</ecNumber>
    </recommendedName>
    <alternativeName>
        <fullName evidence="5">GDP-4-keto-6-deoxy-D-mannose-3,5-epimerase-4-reductase</fullName>
    </alternativeName>
</protein>
<feature type="active site" description="Proton donor/acceptor" evidence="5">
    <location>
        <position position="146"/>
    </location>
</feature>
<dbReference type="Pfam" id="PF01370">
    <property type="entry name" value="Epimerase"/>
    <property type="match status" value="1"/>
</dbReference>
<feature type="binding site" evidence="5">
    <location>
        <position position="212"/>
    </location>
    <ligand>
        <name>substrate</name>
    </ligand>
</feature>
<feature type="binding site" evidence="5">
    <location>
        <position position="279"/>
    </location>
    <ligand>
        <name>substrate</name>
    </ligand>
</feature>
<feature type="domain" description="NAD-dependent epimerase/dehydratase" evidence="6">
    <location>
        <begin position="18"/>
        <end position="247"/>
    </location>
</feature>
<keyword evidence="8" id="KW-1185">Reference proteome</keyword>
<name>A0ABV3WWB2_9HYPH</name>
<keyword evidence="3 5" id="KW-0560">Oxidoreductase</keyword>
<comment type="similarity">
    <text evidence="1 5">Belongs to the NAD(P)-dependent epimerase/dehydratase family. Fucose synthase subfamily.</text>
</comment>
<dbReference type="EC" id="1.1.1.271" evidence="5"/>
<organism evidence="7 8">
    <name type="scientific">Neoaquamicrobium sediminum</name>
    <dbReference type="NCBI Taxonomy" id="1849104"/>
    <lineage>
        <taxon>Bacteria</taxon>
        <taxon>Pseudomonadati</taxon>
        <taxon>Pseudomonadota</taxon>
        <taxon>Alphaproteobacteria</taxon>
        <taxon>Hyphomicrobiales</taxon>
        <taxon>Phyllobacteriaceae</taxon>
        <taxon>Neoaquamicrobium</taxon>
    </lineage>
</organism>
<proteinExistence type="inferred from homology"/>
<feature type="binding site" evidence="5">
    <location>
        <position position="150"/>
    </location>
    <ligand>
        <name>NADP(+)</name>
        <dbReference type="ChEBI" id="CHEBI:58349"/>
    </ligand>
</feature>
<comment type="catalytic activity">
    <reaction evidence="5">
        <text>GDP-beta-L-fucose + NADP(+) = GDP-4-dehydro-alpha-D-rhamnose + NADPH + H(+)</text>
        <dbReference type="Rhea" id="RHEA:18885"/>
        <dbReference type="ChEBI" id="CHEBI:15378"/>
        <dbReference type="ChEBI" id="CHEBI:57273"/>
        <dbReference type="ChEBI" id="CHEBI:57783"/>
        <dbReference type="ChEBI" id="CHEBI:57964"/>
        <dbReference type="ChEBI" id="CHEBI:58349"/>
        <dbReference type="EC" id="1.1.1.271"/>
    </reaction>
</comment>
<comment type="function">
    <text evidence="5">Catalyzes the two-step NADP-dependent conversion of GDP-4-dehydro-6-deoxy-D-mannose to GDP-fucose, involving an epimerase and a reductase reaction.</text>
</comment>
<dbReference type="HAMAP" id="MF_00956">
    <property type="entry name" value="GDP_fucose_synth"/>
    <property type="match status" value="1"/>
</dbReference>
<keyword evidence="5" id="KW-0511">Multifunctional enzyme</keyword>
<evidence type="ECO:0000313" key="8">
    <source>
        <dbReference type="Proteomes" id="UP001559025"/>
    </source>
</evidence>
<dbReference type="SUPFAM" id="SSF51735">
    <property type="entry name" value="NAD(P)-binding Rossmann-fold domains"/>
    <property type="match status" value="1"/>
</dbReference>
<sequence length="333" mass="36757">MTSMACEQSFELRDKRVWIAGHTGLVGSALHRRLSQEPCELLLAGHDELDLIRQDATEAWMRRTRPQVVVVAAARVGGIMANSRYPADFLYDNLMIAANVLRTAHEIGVERLVWLGSSCIYPREAEQPIQEDSLLTGPLEATNEAYAIAKIAGLKLAESYNRQHGQQFFTVMPCNLYGPNDNFDPQNSHVIPALMRRMHEAKEAGAQTVELWGTGTPLREFLHVDDLADAVVLLLSRHVSGEPVNVGSGLEISIADLAHVVARVVGYRGRIVFDPTKPDGTPRKVLGSQRVKSLGWRPSISLEDGLGEMYRAWRARNAVAQPPLGRAVEQIVG</sequence>
<evidence type="ECO:0000256" key="3">
    <source>
        <dbReference type="ARBA" id="ARBA00023002"/>
    </source>
</evidence>
<feature type="site" description="Important for catalytic activity" evidence="5">
    <location>
        <position position="119"/>
    </location>
</feature>
<dbReference type="EMBL" id="JAZHFV010000006">
    <property type="protein sequence ID" value="MEX4008973.1"/>
    <property type="molecule type" value="Genomic_DNA"/>
</dbReference>
<dbReference type="Gene3D" id="3.40.50.720">
    <property type="entry name" value="NAD(P)-binding Rossmann-like Domain"/>
    <property type="match status" value="1"/>
</dbReference>
<evidence type="ECO:0000256" key="5">
    <source>
        <dbReference type="HAMAP-Rule" id="MF_00956"/>
    </source>
</evidence>
<keyword evidence="4 5" id="KW-0413">Isomerase</keyword>
<feature type="binding site" evidence="5">
    <location>
        <position position="189"/>
    </location>
    <ligand>
        <name>NADP(+)</name>
        <dbReference type="ChEBI" id="CHEBI:58349"/>
    </ligand>
</feature>
<dbReference type="CDD" id="cd05239">
    <property type="entry name" value="GDP_FS_SDR_e"/>
    <property type="match status" value="1"/>
</dbReference>
<evidence type="ECO:0000313" key="7">
    <source>
        <dbReference type="EMBL" id="MEX4008973.1"/>
    </source>
</evidence>
<dbReference type="Proteomes" id="UP001559025">
    <property type="component" value="Unassembled WGS sequence"/>
</dbReference>
<comment type="pathway">
    <text evidence="5">Nucleotide-sugar biosynthesis; GDP-L-fucose biosynthesis via de novo pathway; GDP-L-fucose from GDP-alpha-D-mannose: step 2/2.</text>
</comment>
<evidence type="ECO:0000256" key="2">
    <source>
        <dbReference type="ARBA" id="ARBA00022857"/>
    </source>
</evidence>
<dbReference type="InterPro" id="IPR001509">
    <property type="entry name" value="Epimerase_deHydtase"/>
</dbReference>
<feature type="site" description="Important for catalytic activity" evidence="5">
    <location>
        <position position="117"/>
    </location>
</feature>
<evidence type="ECO:0000259" key="6">
    <source>
        <dbReference type="Pfam" id="PF01370"/>
    </source>
</evidence>
<reference evidence="7 8" key="1">
    <citation type="submission" date="2024-01" db="EMBL/GenBank/DDBJ databases">
        <title>New evidence supports the origin of RcGTA from prophage.</title>
        <authorList>
            <person name="Xu Y."/>
            <person name="Liu B."/>
            <person name="Chen F."/>
        </authorList>
    </citation>
    <scope>NUCLEOTIDE SEQUENCE [LARGE SCALE GENOMIC DNA]</scope>
    <source>
        <strain evidence="7 8">CBW1107-2</strain>
    </source>
</reference>